<reference evidence="4 5" key="1">
    <citation type="submission" date="2021-05" db="EMBL/GenBank/DDBJ databases">
        <authorList>
            <person name="Kumar R."/>
            <person name="Kumar A."/>
            <person name="Mukhia S."/>
        </authorList>
    </citation>
    <scope>NUCLEOTIDE SEQUENCE [LARGE SCALE GENOMIC DNA]</scope>
    <source>
        <strain evidence="4 5">ERMR7:08</strain>
    </source>
</reference>
<sequence length="258" mass="26685">MNTQADQAPFQPARFSGRTIIVTGAGSGIGRATALRLLSEGARVIAADISAERLAVLQEDGGSDRLVGVTGDVSLQADVDALFLAAGPTVDGLVNNAGIMDSFLPTAEITDEVWDRVFRVNVTSQMRLMRAVLPGMVSAGFGRIVNIASEAGIRAGASGTTYSASKHAVIGLTKSTALFYGPKGVRCNAVAPGAVKTNIEAPFLSAWAAERLGPIMQTTIPAPAEPEELAASICWLLSEDSPNVNGAVLMSDGGWSTI</sequence>
<dbReference type="CDD" id="cd05233">
    <property type="entry name" value="SDR_c"/>
    <property type="match status" value="1"/>
</dbReference>
<dbReference type="InterPro" id="IPR036291">
    <property type="entry name" value="NAD(P)-bd_dom_sf"/>
</dbReference>
<comment type="similarity">
    <text evidence="1 3">Belongs to the short-chain dehydrogenases/reductases (SDR) family.</text>
</comment>
<dbReference type="SUPFAM" id="SSF51735">
    <property type="entry name" value="NAD(P)-binding Rossmann-fold domains"/>
    <property type="match status" value="1"/>
</dbReference>
<keyword evidence="2" id="KW-0560">Oxidoreductase</keyword>
<evidence type="ECO:0000256" key="1">
    <source>
        <dbReference type="ARBA" id="ARBA00006484"/>
    </source>
</evidence>
<protein>
    <submittedName>
        <fullName evidence="4">SDR family oxidoreductase</fullName>
    </submittedName>
</protein>
<evidence type="ECO:0000256" key="2">
    <source>
        <dbReference type="ARBA" id="ARBA00023002"/>
    </source>
</evidence>
<dbReference type="Gene3D" id="3.40.50.720">
    <property type="entry name" value="NAD(P)-binding Rossmann-like Domain"/>
    <property type="match status" value="1"/>
</dbReference>
<dbReference type="Proteomes" id="UP001212421">
    <property type="component" value="Chromosome"/>
</dbReference>
<dbReference type="EMBL" id="CP075584">
    <property type="protein sequence ID" value="WBM80316.1"/>
    <property type="molecule type" value="Genomic_DNA"/>
</dbReference>
<organism evidence="4 5">
    <name type="scientific">Cryobacterium breve</name>
    <dbReference type="NCBI Taxonomy" id="1259258"/>
    <lineage>
        <taxon>Bacteria</taxon>
        <taxon>Bacillati</taxon>
        <taxon>Actinomycetota</taxon>
        <taxon>Actinomycetes</taxon>
        <taxon>Micrococcales</taxon>
        <taxon>Microbacteriaceae</taxon>
        <taxon>Cryobacterium</taxon>
    </lineage>
</organism>
<dbReference type="PRINTS" id="PR00081">
    <property type="entry name" value="GDHRDH"/>
</dbReference>
<dbReference type="PROSITE" id="PS00061">
    <property type="entry name" value="ADH_SHORT"/>
    <property type="match status" value="1"/>
</dbReference>
<evidence type="ECO:0000313" key="4">
    <source>
        <dbReference type="EMBL" id="WBM80316.1"/>
    </source>
</evidence>
<name>A0ABY7NHH3_9MICO</name>
<dbReference type="InterPro" id="IPR051122">
    <property type="entry name" value="SDR_DHRS6-like"/>
</dbReference>
<dbReference type="InterPro" id="IPR020904">
    <property type="entry name" value="Sc_DH/Rdtase_CS"/>
</dbReference>
<dbReference type="RefSeq" id="WP_281534960.1">
    <property type="nucleotide sequence ID" value="NZ_CP075584.1"/>
</dbReference>
<dbReference type="Pfam" id="PF00106">
    <property type="entry name" value="adh_short"/>
    <property type="match status" value="1"/>
</dbReference>
<dbReference type="PRINTS" id="PR00080">
    <property type="entry name" value="SDRFAMILY"/>
</dbReference>
<dbReference type="PANTHER" id="PTHR43477:SF1">
    <property type="entry name" value="DIHYDROANTICAPSIN 7-DEHYDROGENASE"/>
    <property type="match status" value="1"/>
</dbReference>
<evidence type="ECO:0000256" key="3">
    <source>
        <dbReference type="RuleBase" id="RU000363"/>
    </source>
</evidence>
<keyword evidence="5" id="KW-1185">Reference proteome</keyword>
<evidence type="ECO:0000313" key="5">
    <source>
        <dbReference type="Proteomes" id="UP001212421"/>
    </source>
</evidence>
<proteinExistence type="inferred from homology"/>
<gene>
    <name evidence="4" type="ORF">KIV56_01880</name>
</gene>
<dbReference type="InterPro" id="IPR002347">
    <property type="entry name" value="SDR_fam"/>
</dbReference>
<dbReference type="PANTHER" id="PTHR43477">
    <property type="entry name" value="DIHYDROANTICAPSIN 7-DEHYDROGENASE"/>
    <property type="match status" value="1"/>
</dbReference>
<accession>A0ABY7NHH3</accession>